<organism evidence="2">
    <name type="scientific">Solibacter usitatus (strain Ellin6076)</name>
    <dbReference type="NCBI Taxonomy" id="234267"/>
    <lineage>
        <taxon>Bacteria</taxon>
        <taxon>Pseudomonadati</taxon>
        <taxon>Acidobacteriota</taxon>
        <taxon>Terriglobia</taxon>
        <taxon>Bryobacterales</taxon>
        <taxon>Solibacteraceae</taxon>
        <taxon>Candidatus Solibacter</taxon>
    </lineage>
</organism>
<dbReference type="OrthoDB" id="5679686at2"/>
<dbReference type="Gene3D" id="3.40.50.150">
    <property type="entry name" value="Vaccinia Virus protein VP39"/>
    <property type="match status" value="1"/>
</dbReference>
<dbReference type="AlphaFoldDB" id="Q02BE7"/>
<accession>Q02BE7</accession>
<proteinExistence type="predicted"/>
<dbReference type="SUPFAM" id="SSF53335">
    <property type="entry name" value="S-adenosyl-L-methionine-dependent methyltransferases"/>
    <property type="match status" value="1"/>
</dbReference>
<gene>
    <name evidence="2" type="ordered locus">Acid_0614</name>
</gene>
<dbReference type="InParanoid" id="Q02BE7"/>
<feature type="coiled-coil region" evidence="1">
    <location>
        <begin position="385"/>
        <end position="448"/>
    </location>
</feature>
<sequence precursor="true">MATIKQSCVTPALPAQPATAQARIESPACRDNLGRLAAAVERQYPGRGLVSAGSNTGRTAAIVRAHANLPILCIEGSVPNFELLQKNACNPGADIELECAILDSAGGERESRLNNEPGKSSFQADICDSPVTRFERLDNILARHPRFQWAKFFQLDTDGPDGRIILGALDWIKAAKPVLFWKHDAGQDGAGGGHASEIFRRLFDIGYRTAIVFDSGGDYVQTLSLDARQQLDDLSDYFPGGERLYGFCDICAFHEEDLELRIRVRRTELENRRLRRQTGPLQNEPTFRNLAEGQIPSHRTEVANAVPDSITSAMDRLTAALAEEARHRAAEAGQLQRPLSANDPQYSLRQRREAELSESLANKTVELQALRAHVEIERYRLQVQLQDQEKRVSAKEAEIQKLHGLVRELIADRSSRTPSGAIQSESEIRDLKIELIQAKKECARLQYELTESSSECEELRYHLKTSLALRAARSLRWVLEPIRRLLSTGVPTHGDRR</sequence>
<evidence type="ECO:0000256" key="1">
    <source>
        <dbReference type="SAM" id="Coils"/>
    </source>
</evidence>
<dbReference type="STRING" id="234267.Acid_0614"/>
<reference evidence="2" key="1">
    <citation type="submission" date="2006-10" db="EMBL/GenBank/DDBJ databases">
        <title>Complete sequence of Solibacter usitatus Ellin6076.</title>
        <authorList>
            <consortium name="US DOE Joint Genome Institute"/>
            <person name="Copeland A."/>
            <person name="Lucas S."/>
            <person name="Lapidus A."/>
            <person name="Barry K."/>
            <person name="Detter J.C."/>
            <person name="Glavina del Rio T."/>
            <person name="Hammon N."/>
            <person name="Israni S."/>
            <person name="Dalin E."/>
            <person name="Tice H."/>
            <person name="Pitluck S."/>
            <person name="Thompson L.S."/>
            <person name="Brettin T."/>
            <person name="Bruce D."/>
            <person name="Han C."/>
            <person name="Tapia R."/>
            <person name="Gilna P."/>
            <person name="Schmutz J."/>
            <person name="Larimer F."/>
            <person name="Land M."/>
            <person name="Hauser L."/>
            <person name="Kyrpides N."/>
            <person name="Mikhailova N."/>
            <person name="Janssen P.H."/>
            <person name="Kuske C.R."/>
            <person name="Richardson P."/>
        </authorList>
    </citation>
    <scope>NUCLEOTIDE SEQUENCE</scope>
    <source>
        <strain evidence="2">Ellin6076</strain>
    </source>
</reference>
<dbReference type="InterPro" id="IPR029063">
    <property type="entry name" value="SAM-dependent_MTases_sf"/>
</dbReference>
<dbReference type="HOGENOM" id="CLU_548462_0_0_0"/>
<dbReference type="KEGG" id="sus:Acid_0614"/>
<evidence type="ECO:0000313" key="2">
    <source>
        <dbReference type="EMBL" id="ABJ81619.1"/>
    </source>
</evidence>
<dbReference type="EMBL" id="CP000473">
    <property type="protein sequence ID" value="ABJ81619.1"/>
    <property type="molecule type" value="Genomic_DNA"/>
</dbReference>
<keyword evidence="1" id="KW-0175">Coiled coil</keyword>
<protein>
    <submittedName>
        <fullName evidence="2">Uncharacterized protein</fullName>
    </submittedName>
</protein>
<name>Q02BE7_SOLUE</name>